<dbReference type="PANTHER" id="PTHR40277:SF1">
    <property type="entry name" value="BLL5419 PROTEIN"/>
    <property type="match status" value="1"/>
</dbReference>
<feature type="transmembrane region" description="Helical" evidence="6">
    <location>
        <begin position="197"/>
        <end position="225"/>
    </location>
</feature>
<feature type="transmembrane region" description="Helical" evidence="6">
    <location>
        <begin position="282"/>
        <end position="304"/>
    </location>
</feature>
<feature type="transmembrane region" description="Helical" evidence="6">
    <location>
        <begin position="7"/>
        <end position="25"/>
    </location>
</feature>
<dbReference type="Pfam" id="PF03706">
    <property type="entry name" value="LPG_synthase_TM"/>
    <property type="match status" value="1"/>
</dbReference>
<evidence type="ECO:0000313" key="8">
    <source>
        <dbReference type="Proteomes" id="UP000199339"/>
    </source>
</evidence>
<evidence type="ECO:0000256" key="3">
    <source>
        <dbReference type="ARBA" id="ARBA00022692"/>
    </source>
</evidence>
<name>A0A1I4T2Q1_9GAMM</name>
<organism evidence="7 8">
    <name type="scientific">Marinobacter pelagius</name>
    <dbReference type="NCBI Taxonomy" id="379482"/>
    <lineage>
        <taxon>Bacteria</taxon>
        <taxon>Pseudomonadati</taxon>
        <taxon>Pseudomonadota</taxon>
        <taxon>Gammaproteobacteria</taxon>
        <taxon>Pseudomonadales</taxon>
        <taxon>Marinobacteraceae</taxon>
        <taxon>Marinobacter</taxon>
    </lineage>
</organism>
<gene>
    <name evidence="7" type="ORF">SAMN04487961_0964</name>
</gene>
<proteinExistence type="predicted"/>
<dbReference type="RefSeq" id="WP_245777368.1">
    <property type="nucleotide sequence ID" value="NZ_FOUR01000002.1"/>
</dbReference>
<dbReference type="EMBL" id="FOUR01000002">
    <property type="protein sequence ID" value="SFM70863.1"/>
    <property type="molecule type" value="Genomic_DNA"/>
</dbReference>
<dbReference type="PANTHER" id="PTHR40277">
    <property type="entry name" value="BLL5419 PROTEIN"/>
    <property type="match status" value="1"/>
</dbReference>
<reference evidence="8" key="1">
    <citation type="submission" date="2016-10" db="EMBL/GenBank/DDBJ databases">
        <authorList>
            <person name="Varghese N."/>
            <person name="Submissions S."/>
        </authorList>
    </citation>
    <scope>NUCLEOTIDE SEQUENCE [LARGE SCALE GENOMIC DNA]</scope>
    <source>
        <strain evidence="8">CGMCC 1.6775</strain>
    </source>
</reference>
<keyword evidence="2" id="KW-1003">Cell membrane</keyword>
<keyword evidence="5 6" id="KW-0472">Membrane</keyword>
<evidence type="ECO:0000256" key="4">
    <source>
        <dbReference type="ARBA" id="ARBA00022989"/>
    </source>
</evidence>
<protein>
    <recommendedName>
        <fullName evidence="9">Lysylphosphatidylglycerol synthase-like protein</fullName>
    </recommendedName>
</protein>
<evidence type="ECO:0000256" key="5">
    <source>
        <dbReference type="ARBA" id="ARBA00023136"/>
    </source>
</evidence>
<comment type="subcellular location">
    <subcellularLocation>
        <location evidence="1">Cell membrane</location>
        <topology evidence="1">Multi-pass membrane protein</topology>
    </subcellularLocation>
</comment>
<keyword evidence="4 6" id="KW-1133">Transmembrane helix</keyword>
<keyword evidence="3 6" id="KW-0812">Transmembrane</keyword>
<feature type="transmembrane region" description="Helical" evidence="6">
    <location>
        <begin position="37"/>
        <end position="58"/>
    </location>
</feature>
<feature type="transmembrane region" description="Helical" evidence="6">
    <location>
        <begin position="127"/>
        <end position="146"/>
    </location>
</feature>
<evidence type="ECO:0000256" key="2">
    <source>
        <dbReference type="ARBA" id="ARBA00022475"/>
    </source>
</evidence>
<dbReference type="Proteomes" id="UP000199339">
    <property type="component" value="Unassembled WGS sequence"/>
</dbReference>
<dbReference type="GO" id="GO:0005886">
    <property type="term" value="C:plasma membrane"/>
    <property type="evidence" value="ECO:0007669"/>
    <property type="project" value="UniProtKB-SubCell"/>
</dbReference>
<dbReference type="AlphaFoldDB" id="A0A1I4T2Q1"/>
<feature type="transmembrane region" description="Helical" evidence="6">
    <location>
        <begin position="237"/>
        <end position="262"/>
    </location>
</feature>
<accession>A0A1I4T2Q1</accession>
<evidence type="ECO:0000313" key="7">
    <source>
        <dbReference type="EMBL" id="SFM70863.1"/>
    </source>
</evidence>
<evidence type="ECO:0000256" key="6">
    <source>
        <dbReference type="SAM" id="Phobius"/>
    </source>
</evidence>
<sequence>MTDRLRLMLRWVVTLALIGVVFWHLDQARIWAVLRTISPLILIPVFLLTVVQVVVSAWRWRFTLSRLRLSLPLGQAVREYYLATFLNQILPGGVAGDINRAWRSSLETDQRLAAVHGVAIERLSGQVTLALVVAVSLAGLVVSGSLQVPATGAGSGNVLLWVAVSLVILAPAVWLIRSGGKVAAYLRRLAEHLRLALWQWPALPVQVLSSCLVLASYLAVFLVLAVSPGFVTGVVDLLLWAALGSFLLLSMVIPLTVAGWGVREGAAAVLWPMAGLPAEQGVAISVGYGVVVLISSFPGLLVLATSSDINR</sequence>
<dbReference type="InterPro" id="IPR022791">
    <property type="entry name" value="L-PG_synthase/AglD"/>
</dbReference>
<feature type="transmembrane region" description="Helical" evidence="6">
    <location>
        <begin position="158"/>
        <end position="176"/>
    </location>
</feature>
<keyword evidence="8" id="KW-1185">Reference proteome</keyword>
<evidence type="ECO:0000256" key="1">
    <source>
        <dbReference type="ARBA" id="ARBA00004651"/>
    </source>
</evidence>
<evidence type="ECO:0008006" key="9">
    <source>
        <dbReference type="Google" id="ProtNLM"/>
    </source>
</evidence>